<name>A0ACC0YDM2_9ROSI</name>
<accession>A0ACC0YDM2</accession>
<evidence type="ECO:0000313" key="2">
    <source>
        <dbReference type="Proteomes" id="UP001163603"/>
    </source>
</evidence>
<comment type="caution">
    <text evidence="1">The sequence shown here is derived from an EMBL/GenBank/DDBJ whole genome shotgun (WGS) entry which is preliminary data.</text>
</comment>
<protein>
    <submittedName>
        <fullName evidence="1">Uncharacterized protein</fullName>
    </submittedName>
</protein>
<proteinExistence type="predicted"/>
<dbReference type="Proteomes" id="UP001163603">
    <property type="component" value="Chromosome 7"/>
</dbReference>
<reference evidence="2" key="1">
    <citation type="journal article" date="2023" name="G3 (Bethesda)">
        <title>Genome assembly and association tests identify interacting loci associated with vigor, precocity, and sex in interspecific pistachio rootstocks.</title>
        <authorList>
            <person name="Palmer W."/>
            <person name="Jacygrad E."/>
            <person name="Sagayaradj S."/>
            <person name="Cavanaugh K."/>
            <person name="Han R."/>
            <person name="Bertier L."/>
            <person name="Beede B."/>
            <person name="Kafkas S."/>
            <person name="Golino D."/>
            <person name="Preece J."/>
            <person name="Michelmore R."/>
        </authorList>
    </citation>
    <scope>NUCLEOTIDE SEQUENCE [LARGE SCALE GENOMIC DNA]</scope>
</reference>
<sequence>MGRQELFSKNNWEQAGTEVNEVDSQRDKMTRLESSVFDSFKPGFELGLARSIAIVNRTIFYGKHEKHSKQNQVQKRYCPLLCSPTTLSLRTPDERNWNDFDLVITHWHLELKQED</sequence>
<keyword evidence="2" id="KW-1185">Reference proteome</keyword>
<evidence type="ECO:0000313" key="1">
    <source>
        <dbReference type="EMBL" id="KAJ0035221.1"/>
    </source>
</evidence>
<organism evidence="1 2">
    <name type="scientific">Pistacia integerrima</name>
    <dbReference type="NCBI Taxonomy" id="434235"/>
    <lineage>
        <taxon>Eukaryota</taxon>
        <taxon>Viridiplantae</taxon>
        <taxon>Streptophyta</taxon>
        <taxon>Embryophyta</taxon>
        <taxon>Tracheophyta</taxon>
        <taxon>Spermatophyta</taxon>
        <taxon>Magnoliopsida</taxon>
        <taxon>eudicotyledons</taxon>
        <taxon>Gunneridae</taxon>
        <taxon>Pentapetalae</taxon>
        <taxon>rosids</taxon>
        <taxon>malvids</taxon>
        <taxon>Sapindales</taxon>
        <taxon>Anacardiaceae</taxon>
        <taxon>Pistacia</taxon>
    </lineage>
</organism>
<gene>
    <name evidence="1" type="ORF">Pint_25742</name>
</gene>
<dbReference type="EMBL" id="CM047742">
    <property type="protein sequence ID" value="KAJ0035221.1"/>
    <property type="molecule type" value="Genomic_DNA"/>
</dbReference>